<evidence type="ECO:0000313" key="3">
    <source>
        <dbReference type="EMBL" id="CAI8830307.1"/>
    </source>
</evidence>
<dbReference type="CDD" id="cd17933">
    <property type="entry name" value="DEXSc_RecD-like"/>
    <property type="match status" value="1"/>
</dbReference>
<accession>A0ABM9I238</accession>
<feature type="compositionally biased region" description="Acidic residues" evidence="1">
    <location>
        <begin position="804"/>
        <end position="832"/>
    </location>
</feature>
<dbReference type="Gene3D" id="3.40.50.300">
    <property type="entry name" value="P-loop containing nucleotide triphosphate hydrolases"/>
    <property type="match status" value="2"/>
</dbReference>
<dbReference type="NCBIfam" id="TIGR02686">
    <property type="entry name" value="relax_trwC"/>
    <property type="match status" value="1"/>
</dbReference>
<dbReference type="Pfam" id="PF13604">
    <property type="entry name" value="AAA_30"/>
    <property type="match status" value="1"/>
</dbReference>
<organism evidence="3 4">
    <name type="scientific">Methylocaldum szegediense</name>
    <dbReference type="NCBI Taxonomy" id="73780"/>
    <lineage>
        <taxon>Bacteria</taxon>
        <taxon>Pseudomonadati</taxon>
        <taxon>Pseudomonadota</taxon>
        <taxon>Gammaproteobacteria</taxon>
        <taxon>Methylococcales</taxon>
        <taxon>Methylococcaceae</taxon>
        <taxon>Methylocaldum</taxon>
    </lineage>
</organism>
<dbReference type="Pfam" id="PF08751">
    <property type="entry name" value="TrwC"/>
    <property type="match status" value="1"/>
</dbReference>
<dbReference type="InterPro" id="IPR027417">
    <property type="entry name" value="P-loop_NTPase"/>
</dbReference>
<protein>
    <submittedName>
        <fullName evidence="3">Ti-type conjugative transfer relaxase TraA</fullName>
    </submittedName>
</protein>
<feature type="domain" description="TrwC relaxase" evidence="2">
    <location>
        <begin position="16"/>
        <end position="292"/>
    </location>
</feature>
<dbReference type="Gene3D" id="2.30.30.940">
    <property type="match status" value="1"/>
</dbReference>
<gene>
    <name evidence="3" type="ORF">MSZNOR_2131</name>
</gene>
<feature type="region of interest" description="Disordered" evidence="1">
    <location>
        <begin position="794"/>
        <end position="832"/>
    </location>
</feature>
<evidence type="ECO:0000259" key="2">
    <source>
        <dbReference type="Pfam" id="PF08751"/>
    </source>
</evidence>
<proteinExistence type="predicted"/>
<dbReference type="Proteomes" id="UP001162030">
    <property type="component" value="Chromosome"/>
</dbReference>
<dbReference type="InterPro" id="IPR050534">
    <property type="entry name" value="Coronavir_polyprotein_1ab"/>
</dbReference>
<dbReference type="CDD" id="cd18809">
    <property type="entry name" value="SF1_C_RecD"/>
    <property type="match status" value="1"/>
</dbReference>
<dbReference type="EMBL" id="OX458333">
    <property type="protein sequence ID" value="CAI8830307.1"/>
    <property type="molecule type" value="Genomic_DNA"/>
</dbReference>
<keyword evidence="4" id="KW-1185">Reference proteome</keyword>
<dbReference type="RefSeq" id="WP_317963955.1">
    <property type="nucleotide sequence ID" value="NZ_OX458333.1"/>
</dbReference>
<evidence type="ECO:0000256" key="1">
    <source>
        <dbReference type="SAM" id="MobiDB-lite"/>
    </source>
</evidence>
<name>A0ABM9I238_9GAMM</name>
<sequence>MLSINGLSSSKGSPKDIAAYAEGEADAFNRPEDYYSEGGERAGKWFGAGAEALGLNKYKREDFEAVLAGRHPSTGEQLGRAGGNGGRRPGYDLTFSAPKSVSAIWATADAERRTEIEVAQQKAVEATLLYIQKNLLMGRRGKGGAEVENVEMVAATFQHGTSRAGDPDLHTHSIIANLARRSDGTFGAIEASDIFRHKMMLGAIYRAQLAEQLRELGYEIQADKDSFKVAHVPDELCKQWSSRRSQIEAALAERGIESAKSAEIAALSTRSSKQATDRAELPKRWSKEAAEHGFTAESVHNIAKAQPAQKEIDTTELLRKLTQQQSTFKRKDLLRALAVECQTAGGGLARVEMLADELLHGPEIVRLRDGRTGEIFFTTREMRKVESDMINSAASLAAENQFVLRNKNIEAALKKFEAQNGFSLSNEQQKAVQHICQSAGIALVQGGAGTGKSTMLRAARIAWQDAGFRVTGAALAGKAAQGLEESAGIKSQTLHSLLHELQAGEKALSNKDIVVIDEAGMIGSRQMSTLLKHAESAGAKVVLVGDARQLQAIDAGGAFKALQGTFGAAELHDIRRQKTLEDRAMVNALAAGQAAEALEALRKSGGLHAETDKAAAMKAMVLRWAAERDPLKPGESLMLAGTRAEVRQLNELARQEMRKSGFLWGIDFKVNEQKFACGDRILFTKNSKKLGVKNGTLATIQRIEQHEKGFYLQVKTDDGQLVRVDPAKYEHLQHGYAVSVHKSQGATVDKAYALVSEGMTDREWMYVASSRHRETLHVYADRDTASDLESLIERSRQKGTSLDFEPEQEQETELMEYEDEAEIEDERELEMS</sequence>
<reference evidence="3 4" key="1">
    <citation type="submission" date="2023-03" db="EMBL/GenBank/DDBJ databases">
        <authorList>
            <person name="Pearce D."/>
        </authorList>
    </citation>
    <scope>NUCLEOTIDE SEQUENCE [LARGE SCALE GENOMIC DNA]</scope>
    <source>
        <strain evidence="3">Msz</strain>
    </source>
</reference>
<dbReference type="InterPro" id="IPR014059">
    <property type="entry name" value="TraI/TrwC_relax"/>
</dbReference>
<dbReference type="PANTHER" id="PTHR43788">
    <property type="entry name" value="DNA2/NAM7 HELICASE FAMILY MEMBER"/>
    <property type="match status" value="1"/>
</dbReference>
<evidence type="ECO:0000313" key="4">
    <source>
        <dbReference type="Proteomes" id="UP001162030"/>
    </source>
</evidence>
<dbReference type="SUPFAM" id="SSF52540">
    <property type="entry name" value="P-loop containing nucleoside triphosphate hydrolases"/>
    <property type="match status" value="2"/>
</dbReference>
<dbReference type="SUPFAM" id="SSF55464">
    <property type="entry name" value="Origin of replication-binding domain, RBD-like"/>
    <property type="match status" value="1"/>
</dbReference>
<dbReference type="NCBIfam" id="NF041492">
    <property type="entry name" value="MobF"/>
    <property type="match status" value="1"/>
</dbReference>
<dbReference type="InterPro" id="IPR014862">
    <property type="entry name" value="TrwC"/>
</dbReference>